<accession>A0A1Z3HQ76</accession>
<dbReference type="Proteomes" id="UP000191901">
    <property type="component" value="Chromosome"/>
</dbReference>
<evidence type="ECO:0008006" key="3">
    <source>
        <dbReference type="Google" id="ProtNLM"/>
    </source>
</evidence>
<dbReference type="InterPro" id="IPR016181">
    <property type="entry name" value="Acyl_CoA_acyltransferase"/>
</dbReference>
<sequence>MVTGLGMAYGIAHYNAARLRVTIAAFNQRALRVWHRLGFQPMDRFVTTGADELFVIRVFDGGR</sequence>
<dbReference type="RefSeq" id="WP_137455145.1">
    <property type="nucleotide sequence ID" value="NZ_CP021983.2"/>
</dbReference>
<dbReference type="EMBL" id="CP021983">
    <property type="protein sequence ID" value="ASC72470.1"/>
    <property type="molecule type" value="Genomic_DNA"/>
</dbReference>
<dbReference type="Gene3D" id="3.40.630.30">
    <property type="match status" value="1"/>
</dbReference>
<protein>
    <recommendedName>
        <fullName evidence="3">N-acetyltransferase domain-containing protein</fullName>
    </recommendedName>
</protein>
<reference evidence="1 2" key="1">
    <citation type="journal article" date="2016" name="Biochim. Biophys. Acta">
        <title>Characterization of red-shifted phycobilisomes isolated from the chlorophyll f-containing cyanobacterium Halomicronema hongdechloris.</title>
        <authorList>
            <person name="Li Y."/>
            <person name="Lin Y."/>
            <person name="Garvey C.J."/>
            <person name="Birch D."/>
            <person name="Corkery R.W."/>
            <person name="Loughlin P.C."/>
            <person name="Scheer H."/>
            <person name="Willows R.D."/>
            <person name="Chen M."/>
        </authorList>
    </citation>
    <scope>NUCLEOTIDE SEQUENCE [LARGE SCALE GENOMIC DNA]</scope>
    <source>
        <strain evidence="1 2">C2206</strain>
    </source>
</reference>
<proteinExistence type="predicted"/>
<evidence type="ECO:0000313" key="2">
    <source>
        <dbReference type="Proteomes" id="UP000191901"/>
    </source>
</evidence>
<gene>
    <name evidence="1" type="ORF">XM38_034270</name>
</gene>
<dbReference type="KEGG" id="hhg:XM38_034270"/>
<evidence type="ECO:0000313" key="1">
    <source>
        <dbReference type="EMBL" id="ASC72470.1"/>
    </source>
</evidence>
<name>A0A1Z3HQ76_9CYAN</name>
<organism evidence="1 2">
    <name type="scientific">Halomicronema hongdechloris C2206</name>
    <dbReference type="NCBI Taxonomy" id="1641165"/>
    <lineage>
        <taxon>Bacteria</taxon>
        <taxon>Bacillati</taxon>
        <taxon>Cyanobacteriota</taxon>
        <taxon>Cyanophyceae</taxon>
        <taxon>Nodosilineales</taxon>
        <taxon>Nodosilineaceae</taxon>
        <taxon>Halomicronema</taxon>
    </lineage>
</organism>
<keyword evidence="2" id="KW-1185">Reference proteome</keyword>
<dbReference type="AlphaFoldDB" id="A0A1Z3HQ76"/>
<dbReference type="SUPFAM" id="SSF55729">
    <property type="entry name" value="Acyl-CoA N-acyltransferases (Nat)"/>
    <property type="match status" value="1"/>
</dbReference>
<dbReference type="OrthoDB" id="423921at2"/>